<dbReference type="Pfam" id="PF02348">
    <property type="entry name" value="CTP_transf_3"/>
    <property type="match status" value="1"/>
</dbReference>
<dbReference type="SFLD" id="SFLDG01138">
    <property type="entry name" value="C1.6.2:_Deoxy-d-mannose-octulo"/>
    <property type="match status" value="1"/>
</dbReference>
<evidence type="ECO:0000313" key="12">
    <source>
        <dbReference type="Proteomes" id="UP000239340"/>
    </source>
</evidence>
<dbReference type="SFLD" id="SFLDS00003">
    <property type="entry name" value="Haloacid_Dehalogenase"/>
    <property type="match status" value="1"/>
</dbReference>
<dbReference type="Gene3D" id="3.90.550.10">
    <property type="entry name" value="Spore Coat Polysaccharide Biosynthesis Protein SpsA, Chain A"/>
    <property type="match status" value="1"/>
</dbReference>
<dbReference type="InterPro" id="IPR023214">
    <property type="entry name" value="HAD_sf"/>
</dbReference>
<evidence type="ECO:0000256" key="6">
    <source>
        <dbReference type="ARBA" id="ARBA00011881"/>
    </source>
</evidence>
<geneLocation type="plasmid" evidence="12">
    <name>psfrenxt3c</name>
</geneLocation>
<comment type="similarity">
    <text evidence="5">Belongs to the CMP-NeuNAc synthase family.</text>
</comment>
<keyword evidence="11" id="KW-0614">Plasmid</keyword>
<dbReference type="GO" id="GO:0006054">
    <property type="term" value="P:N-acetylneuraminate metabolic process"/>
    <property type="evidence" value="ECO:0007669"/>
    <property type="project" value="UniProtKB-UniPathway"/>
</dbReference>
<dbReference type="InterPro" id="IPR029044">
    <property type="entry name" value="Nucleotide-diphossugar_trans"/>
</dbReference>
<dbReference type="InterPro" id="IPR003329">
    <property type="entry name" value="Cytidylyl_trans"/>
</dbReference>
<dbReference type="InterPro" id="IPR010023">
    <property type="entry name" value="KdsC_fam"/>
</dbReference>
<keyword evidence="10" id="KW-0460">Magnesium</keyword>
<dbReference type="Pfam" id="PF08282">
    <property type="entry name" value="Hydrolase_3"/>
    <property type="match status" value="1"/>
</dbReference>
<dbReference type="GO" id="GO:0046872">
    <property type="term" value="F:metal ion binding"/>
    <property type="evidence" value="ECO:0007669"/>
    <property type="project" value="UniProtKB-KW"/>
</dbReference>
<dbReference type="GO" id="GO:0008781">
    <property type="term" value="F:N-acylneuraminate cytidylyltransferase activity"/>
    <property type="evidence" value="ECO:0007669"/>
    <property type="project" value="UniProtKB-EC"/>
</dbReference>
<dbReference type="SUPFAM" id="SSF53448">
    <property type="entry name" value="Nucleotide-diphospho-sugar transferases"/>
    <property type="match status" value="1"/>
</dbReference>
<dbReference type="CDD" id="cd02513">
    <property type="entry name" value="CMP-NeuAc_Synthase"/>
    <property type="match status" value="1"/>
</dbReference>
<dbReference type="RefSeq" id="WP_104841270.1">
    <property type="nucleotide sequence ID" value="NZ_CP024310.1"/>
</dbReference>
<dbReference type="EC" id="2.7.7.43" evidence="7"/>
<evidence type="ECO:0000256" key="1">
    <source>
        <dbReference type="ARBA" id="ARBA00001862"/>
    </source>
</evidence>
<keyword evidence="11" id="KW-0548">Nucleotidyltransferase</keyword>
<dbReference type="EMBL" id="CP024310">
    <property type="protein sequence ID" value="AUX80452.1"/>
    <property type="molecule type" value="Genomic_DNA"/>
</dbReference>
<comment type="similarity">
    <text evidence="4">Belongs to the KdsC family.</text>
</comment>
<keyword evidence="8" id="KW-0479">Metal-binding</keyword>
<evidence type="ECO:0000256" key="8">
    <source>
        <dbReference type="ARBA" id="ARBA00022723"/>
    </source>
</evidence>
<dbReference type="AlphaFoldDB" id="A0A2L0HGX9"/>
<dbReference type="SFLD" id="SFLDG01136">
    <property type="entry name" value="C1.6:_Phosphoserine_Phosphatas"/>
    <property type="match status" value="1"/>
</dbReference>
<comment type="cofactor">
    <cofactor evidence="2">
        <name>Mg(2+)</name>
        <dbReference type="ChEBI" id="CHEBI:18420"/>
    </cofactor>
</comment>
<evidence type="ECO:0000256" key="9">
    <source>
        <dbReference type="ARBA" id="ARBA00022801"/>
    </source>
</evidence>
<dbReference type="GO" id="GO:0016788">
    <property type="term" value="F:hydrolase activity, acting on ester bonds"/>
    <property type="evidence" value="ECO:0007669"/>
    <property type="project" value="InterPro"/>
</dbReference>
<proteinExistence type="inferred from homology"/>
<evidence type="ECO:0000256" key="2">
    <source>
        <dbReference type="ARBA" id="ARBA00001946"/>
    </source>
</evidence>
<dbReference type="Proteomes" id="UP000239340">
    <property type="component" value="Plasmid pSfreNXT3c"/>
</dbReference>
<dbReference type="Gene3D" id="3.40.50.1000">
    <property type="entry name" value="HAD superfamily/HAD-like"/>
    <property type="match status" value="1"/>
</dbReference>
<name>A0A2L0HGX9_RHIFR</name>
<evidence type="ECO:0000256" key="10">
    <source>
        <dbReference type="ARBA" id="ARBA00022842"/>
    </source>
</evidence>
<protein>
    <recommendedName>
        <fullName evidence="7">N-acylneuraminate cytidylyltransferase</fullName>
        <ecNumber evidence="7">2.7.7.43</ecNumber>
    </recommendedName>
</protein>
<comment type="pathway">
    <text evidence="3">Amino-sugar metabolism; N-acetylneuraminate metabolism.</text>
</comment>
<evidence type="ECO:0000256" key="5">
    <source>
        <dbReference type="ARBA" id="ARBA00010726"/>
    </source>
</evidence>
<evidence type="ECO:0000256" key="4">
    <source>
        <dbReference type="ARBA" id="ARBA00005893"/>
    </source>
</evidence>
<keyword evidence="11" id="KW-0808">Transferase</keyword>
<accession>A0A2L0HGX9</accession>
<evidence type="ECO:0000256" key="3">
    <source>
        <dbReference type="ARBA" id="ARBA00005141"/>
    </source>
</evidence>
<comment type="catalytic activity">
    <reaction evidence="1">
        <text>an N-acylneuraminate + CTP = a CMP-N-acyl-beta-neuraminate + diphosphate</text>
        <dbReference type="Rhea" id="RHEA:11344"/>
        <dbReference type="ChEBI" id="CHEBI:33019"/>
        <dbReference type="ChEBI" id="CHEBI:37563"/>
        <dbReference type="ChEBI" id="CHEBI:60073"/>
        <dbReference type="ChEBI" id="CHEBI:68671"/>
        <dbReference type="EC" id="2.7.7.43"/>
    </reaction>
</comment>
<dbReference type="InterPro" id="IPR036412">
    <property type="entry name" value="HAD-like_sf"/>
</dbReference>
<dbReference type="PANTHER" id="PTHR21485">
    <property type="entry name" value="HAD SUPERFAMILY MEMBERS CMAS AND KDSC"/>
    <property type="match status" value="1"/>
</dbReference>
<reference evidence="11 12" key="1">
    <citation type="submission" date="2017-10" db="EMBL/GenBank/DDBJ databases">
        <title>Analysis of the genome sequences of Rhizobium populations associated to common bean (phaseolus vulgaris).</title>
        <authorList>
            <person name="Bustos P."/>
            <person name="Santamaria R.I."/>
            <person name="Miranda-Sanchez F."/>
            <person name="Perez-Carrascal O."/>
            <person name="Juarez S."/>
            <person name="Lozano L."/>
            <person name="Martinez-Flores I."/>
            <person name="Vinuesa P."/>
            <person name="Martinez-Romero E."/>
            <person name="Cevallos M.A."/>
            <person name="Romero D."/>
            <person name="Davila G."/>
            <person name="Gonzalez V."/>
        </authorList>
    </citation>
    <scope>NUCLEOTIDE SEQUENCE [LARGE SCALE GENOMIC DNA]</scope>
    <source>
        <strain evidence="11 12">NXT3</strain>
        <plasmid evidence="12">Plasmid psfrenxt3c</plasmid>
    </source>
</reference>
<evidence type="ECO:0000256" key="7">
    <source>
        <dbReference type="ARBA" id="ARBA00012491"/>
    </source>
</evidence>
<dbReference type="InterPro" id="IPR050793">
    <property type="entry name" value="CMP-NeuNAc_synthase"/>
</dbReference>
<dbReference type="UniPathway" id="UPA00628"/>
<organism evidence="11 12">
    <name type="scientific">Rhizobium fredii</name>
    <name type="common">Sinorhizobium fredii</name>
    <dbReference type="NCBI Taxonomy" id="380"/>
    <lineage>
        <taxon>Bacteria</taxon>
        <taxon>Pseudomonadati</taxon>
        <taxon>Pseudomonadota</taxon>
        <taxon>Alphaproteobacteria</taxon>
        <taxon>Hyphomicrobiales</taxon>
        <taxon>Rhizobiaceae</taxon>
        <taxon>Sinorhizobium/Ensifer group</taxon>
        <taxon>Sinorhizobium</taxon>
    </lineage>
</organism>
<keyword evidence="9" id="KW-0378">Hydrolase</keyword>
<comment type="subunit">
    <text evidence="6">Homotetramer.</text>
</comment>
<evidence type="ECO:0000313" key="11">
    <source>
        <dbReference type="EMBL" id="AUX80452.1"/>
    </source>
</evidence>
<sequence length="389" mass="42026">MKVVAVIPARGGSVGLPGKNIRPLNGVPLVGRAVLAAAGSEYVSGVYVSSDSSEILHVAASFGAVGIQRPVEISGSTASSESALIHALQEIGSMSGKMPDVLVFLQCTSPFTTSEQIDAVVSKLLQEGAASAFSAIEDHGFIWEIAGDGTAAGITHNHTKPRQRRQDMTPRYRETGAIYAMRVPEFLDRGNRFCGKTVLVPVEMPPIEIDTAEDWTVAEAYARLHDPHRLSPNSKIKALITDFDGVHTDDCVIVNQDGSEAVRCSRSDGMGIEMLRNRGLKMLILSREQNPVVKVRAAKLKMDVLHHICDKLPALDAWRSEHRLDWAEIAYIGNDINDLDCMKVCGMSFAPSDAHPEAKAISTMVLRKSGGNGALRELSDYLISNDLIG</sequence>
<dbReference type="PANTHER" id="PTHR21485:SF3">
    <property type="entry name" value="N-ACYLNEURAMINATE CYTIDYLYLTRANSFERASE"/>
    <property type="match status" value="1"/>
</dbReference>
<dbReference type="SUPFAM" id="SSF56784">
    <property type="entry name" value="HAD-like"/>
    <property type="match status" value="1"/>
</dbReference>
<gene>
    <name evidence="11" type="ORF">NXT3_PC01300</name>
</gene>